<dbReference type="SUPFAM" id="SSF52833">
    <property type="entry name" value="Thioredoxin-like"/>
    <property type="match status" value="1"/>
</dbReference>
<dbReference type="PROSITE" id="PS51352">
    <property type="entry name" value="THIOREDOXIN_2"/>
    <property type="match status" value="1"/>
</dbReference>
<dbReference type="InterPro" id="IPR036249">
    <property type="entry name" value="Thioredoxin-like_sf"/>
</dbReference>
<gene>
    <name evidence="3" type="ORF">Faunusvirus12_9</name>
</gene>
<reference evidence="3" key="1">
    <citation type="submission" date="2018-10" db="EMBL/GenBank/DDBJ databases">
        <title>Hidden diversity of soil giant viruses.</title>
        <authorList>
            <person name="Schulz F."/>
            <person name="Alteio L."/>
            <person name="Goudeau D."/>
            <person name="Ryan E.M."/>
            <person name="Malmstrom R.R."/>
            <person name="Blanchard J."/>
            <person name="Woyke T."/>
        </authorList>
    </citation>
    <scope>NUCLEOTIDE SEQUENCE</scope>
    <source>
        <strain evidence="3">FNV1</strain>
    </source>
</reference>
<dbReference type="PANTHER" id="PTHR46115">
    <property type="entry name" value="THIOREDOXIN-LIKE PROTEIN 1"/>
    <property type="match status" value="1"/>
</dbReference>
<dbReference type="InterPro" id="IPR013766">
    <property type="entry name" value="Thioredoxin_domain"/>
</dbReference>
<dbReference type="CDD" id="cd02947">
    <property type="entry name" value="TRX_family"/>
    <property type="match status" value="1"/>
</dbReference>
<keyword evidence="1" id="KW-1015">Disulfide bond</keyword>
<sequence length="128" mass="14680">MTNKPVVILPPLHIADQDDLMNRVREYADRLIVFMFTAEWCGPCKMIKTKIYSSNATCLSSLYKDEVVFMYIDVDACEKLSIMFDIESMPTFVINKVENGKLVKKDRFSGASYESLMGKINTYLAEKN</sequence>
<evidence type="ECO:0000256" key="1">
    <source>
        <dbReference type="ARBA" id="ARBA00023157"/>
    </source>
</evidence>
<dbReference type="Pfam" id="PF00085">
    <property type="entry name" value="Thioredoxin"/>
    <property type="match status" value="1"/>
</dbReference>
<organism evidence="3">
    <name type="scientific">Faunusvirus sp</name>
    <dbReference type="NCBI Taxonomy" id="2487766"/>
    <lineage>
        <taxon>Viruses</taxon>
        <taxon>Varidnaviria</taxon>
        <taxon>Bamfordvirae</taxon>
        <taxon>Nucleocytoviricota</taxon>
        <taxon>Megaviricetes</taxon>
        <taxon>Imitervirales</taxon>
        <taxon>Mimiviridae</taxon>
    </lineage>
</organism>
<proteinExistence type="predicted"/>
<dbReference type="Gene3D" id="3.40.30.10">
    <property type="entry name" value="Glutaredoxin"/>
    <property type="match status" value="1"/>
</dbReference>
<accession>A0A3G4ZWW4</accession>
<protein>
    <submittedName>
        <fullName evidence="3">Thioredoxin-like protein</fullName>
    </submittedName>
</protein>
<evidence type="ECO:0000259" key="2">
    <source>
        <dbReference type="PROSITE" id="PS51352"/>
    </source>
</evidence>
<evidence type="ECO:0000313" key="3">
    <source>
        <dbReference type="EMBL" id="AYV79396.1"/>
    </source>
</evidence>
<dbReference type="EMBL" id="MK072143">
    <property type="protein sequence ID" value="AYV79396.1"/>
    <property type="molecule type" value="Genomic_DNA"/>
</dbReference>
<feature type="domain" description="Thioredoxin" evidence="2">
    <location>
        <begin position="1"/>
        <end position="125"/>
    </location>
</feature>
<name>A0A3G4ZWW4_9VIRU</name>